<evidence type="ECO:0000256" key="1">
    <source>
        <dbReference type="SAM" id="MobiDB-lite"/>
    </source>
</evidence>
<dbReference type="PANTHER" id="PTHR33730">
    <property type="entry name" value="OS05G0542732 PROTEIN-RELATED"/>
    <property type="match status" value="1"/>
</dbReference>
<dbReference type="Pfam" id="PF15697">
    <property type="entry name" value="DUF4666"/>
    <property type="match status" value="1"/>
</dbReference>
<evidence type="ECO:0000313" key="3">
    <source>
        <dbReference type="Proteomes" id="UP000823388"/>
    </source>
</evidence>
<sequence length="200" mass="22679">MAELQRSSQTFRRSGSSGLFCDQNQRGHVATGDTGEDSLEVKKLRHSRSVGGMLQQSWNGDDKEHSRFNDGNQAFSSRLVLPALDPPSPKVSRCIFCGIFRKEEPSRTSKPNPRRMSRSWSSDQQSYPGWSLITASDSITCMYCCNCEAMALGLHRRSSFSRVKKVTISWHLKMLFLVPGQRTWILCSYYCYCKLCSLSI</sequence>
<reference evidence="2 3" key="1">
    <citation type="submission" date="2020-05" db="EMBL/GenBank/DDBJ databases">
        <title>WGS assembly of Panicum virgatum.</title>
        <authorList>
            <person name="Lovell J.T."/>
            <person name="Jenkins J."/>
            <person name="Shu S."/>
            <person name="Juenger T.E."/>
            <person name="Schmutz J."/>
        </authorList>
    </citation>
    <scope>NUCLEOTIDE SEQUENCE [LARGE SCALE GENOMIC DNA]</scope>
    <source>
        <strain evidence="3">cv. AP13</strain>
    </source>
</reference>
<dbReference type="Proteomes" id="UP000823388">
    <property type="component" value="Chromosome 3N"/>
</dbReference>
<protein>
    <submittedName>
        <fullName evidence="2">Uncharacterized protein</fullName>
    </submittedName>
</protein>
<dbReference type="AlphaFoldDB" id="A0A8T0U6Q1"/>
<organism evidence="2 3">
    <name type="scientific">Panicum virgatum</name>
    <name type="common">Blackwell switchgrass</name>
    <dbReference type="NCBI Taxonomy" id="38727"/>
    <lineage>
        <taxon>Eukaryota</taxon>
        <taxon>Viridiplantae</taxon>
        <taxon>Streptophyta</taxon>
        <taxon>Embryophyta</taxon>
        <taxon>Tracheophyta</taxon>
        <taxon>Spermatophyta</taxon>
        <taxon>Magnoliopsida</taxon>
        <taxon>Liliopsida</taxon>
        <taxon>Poales</taxon>
        <taxon>Poaceae</taxon>
        <taxon>PACMAD clade</taxon>
        <taxon>Panicoideae</taxon>
        <taxon>Panicodae</taxon>
        <taxon>Paniceae</taxon>
        <taxon>Panicinae</taxon>
        <taxon>Panicum</taxon>
        <taxon>Panicum sect. Hiantes</taxon>
    </lineage>
</organism>
<dbReference type="InterPro" id="IPR031421">
    <property type="entry name" value="DUF4666"/>
</dbReference>
<dbReference type="EMBL" id="CM029042">
    <property type="protein sequence ID" value="KAG2616716.1"/>
    <property type="molecule type" value="Genomic_DNA"/>
</dbReference>
<keyword evidence="3" id="KW-1185">Reference proteome</keyword>
<name>A0A8T0U6Q1_PANVG</name>
<dbReference type="PANTHER" id="PTHR33730:SF1">
    <property type="entry name" value="OS05G0176300 PROTEIN"/>
    <property type="match status" value="1"/>
</dbReference>
<proteinExistence type="predicted"/>
<feature type="compositionally biased region" description="Polar residues" evidence="1">
    <location>
        <begin position="1"/>
        <end position="26"/>
    </location>
</feature>
<comment type="caution">
    <text evidence="2">The sequence shown here is derived from an EMBL/GenBank/DDBJ whole genome shotgun (WGS) entry which is preliminary data.</text>
</comment>
<gene>
    <name evidence="2" type="ORF">PVAP13_3NG249696</name>
</gene>
<dbReference type="OrthoDB" id="689003at2759"/>
<feature type="region of interest" description="Disordered" evidence="1">
    <location>
        <begin position="104"/>
        <end position="124"/>
    </location>
</feature>
<evidence type="ECO:0000313" key="2">
    <source>
        <dbReference type="EMBL" id="KAG2616716.1"/>
    </source>
</evidence>
<accession>A0A8T0U6Q1</accession>
<feature type="region of interest" description="Disordered" evidence="1">
    <location>
        <begin position="1"/>
        <end position="39"/>
    </location>
</feature>